<gene>
    <name evidence="1" type="ORF">RhiirC2_773787</name>
</gene>
<protein>
    <recommendedName>
        <fullName evidence="3">F-box domain-containing protein</fullName>
    </recommendedName>
</protein>
<dbReference type="AlphaFoldDB" id="A0A2N1NN14"/>
<sequence>MVQLYADVILLIMLELQDDLSSLHSCVLVSRSWSRIAVPFLWKYFSCINGFTYNRDRESRIKLYTIIANFLPIESENLLIKSNIILPSYKLPRKPTFEYMNYFTQITPCWIKDMVQLFIEEDSIYKKNLLEVQIYNLIFKNCKNINHFYLNTDIKFYNFPSVGSFFLNLQSLGISFENNIVTSKTLLELSTICQNIKILEINYCNKDSKGLASFIEMQHDLRYLFLHFINNNNNKNKYPLLSNVIKKKGCHIKNIFGNTTYRSCFIFKFNKSTTL</sequence>
<evidence type="ECO:0000313" key="2">
    <source>
        <dbReference type="Proteomes" id="UP000233469"/>
    </source>
</evidence>
<dbReference type="VEuPathDB" id="FungiDB:RhiirA1_453337"/>
<name>A0A2N1NN14_9GLOM</name>
<dbReference type="Gene3D" id="3.80.10.10">
    <property type="entry name" value="Ribonuclease Inhibitor"/>
    <property type="match status" value="1"/>
</dbReference>
<reference evidence="1 2" key="1">
    <citation type="submission" date="2016-04" db="EMBL/GenBank/DDBJ databases">
        <title>Genome analyses suggest a sexual origin of heterokaryosis in a supposedly ancient asexual fungus.</title>
        <authorList>
            <person name="Ropars J."/>
            <person name="Sedzielewska K."/>
            <person name="Noel J."/>
            <person name="Charron P."/>
            <person name="Farinelli L."/>
            <person name="Marton T."/>
            <person name="Kruger M."/>
            <person name="Pelin A."/>
            <person name="Brachmann A."/>
            <person name="Corradi N."/>
        </authorList>
    </citation>
    <scope>NUCLEOTIDE SEQUENCE [LARGE SCALE GENOMIC DNA]</scope>
    <source>
        <strain evidence="1 2">C2</strain>
    </source>
</reference>
<evidence type="ECO:0000313" key="1">
    <source>
        <dbReference type="EMBL" id="PKK75292.1"/>
    </source>
</evidence>
<dbReference type="EMBL" id="LLXL01000252">
    <property type="protein sequence ID" value="PKK75292.1"/>
    <property type="molecule type" value="Genomic_DNA"/>
</dbReference>
<dbReference type="Proteomes" id="UP000233469">
    <property type="component" value="Unassembled WGS sequence"/>
</dbReference>
<dbReference type="InterPro" id="IPR032675">
    <property type="entry name" value="LRR_dom_sf"/>
</dbReference>
<dbReference type="SUPFAM" id="SSF52047">
    <property type="entry name" value="RNI-like"/>
    <property type="match status" value="1"/>
</dbReference>
<reference evidence="1 2" key="2">
    <citation type="submission" date="2017-10" db="EMBL/GenBank/DDBJ databases">
        <title>Extensive intraspecific genome diversity in a model arbuscular mycorrhizal fungus.</title>
        <authorList>
            <person name="Chen E.C.H."/>
            <person name="Morin E."/>
            <person name="Baudet D."/>
            <person name="Noel J."/>
            <person name="Ndikumana S."/>
            <person name="Charron P."/>
            <person name="St-Onge C."/>
            <person name="Giorgi J."/>
            <person name="Grigoriev I.V."/>
            <person name="Roux C."/>
            <person name="Martin F.M."/>
            <person name="Corradi N."/>
        </authorList>
    </citation>
    <scope>NUCLEOTIDE SEQUENCE [LARGE SCALE GENOMIC DNA]</scope>
    <source>
        <strain evidence="1 2">C2</strain>
    </source>
</reference>
<evidence type="ECO:0008006" key="3">
    <source>
        <dbReference type="Google" id="ProtNLM"/>
    </source>
</evidence>
<comment type="caution">
    <text evidence="1">The sequence shown here is derived from an EMBL/GenBank/DDBJ whole genome shotgun (WGS) entry which is preliminary data.</text>
</comment>
<proteinExistence type="predicted"/>
<accession>A0A2N1NN14</accession>
<organism evidence="1 2">
    <name type="scientific">Rhizophagus irregularis</name>
    <dbReference type="NCBI Taxonomy" id="588596"/>
    <lineage>
        <taxon>Eukaryota</taxon>
        <taxon>Fungi</taxon>
        <taxon>Fungi incertae sedis</taxon>
        <taxon>Mucoromycota</taxon>
        <taxon>Glomeromycotina</taxon>
        <taxon>Glomeromycetes</taxon>
        <taxon>Glomerales</taxon>
        <taxon>Glomeraceae</taxon>
        <taxon>Rhizophagus</taxon>
    </lineage>
</organism>